<accession>A0A7J7EUK5</accession>
<feature type="region of interest" description="Disordered" evidence="3">
    <location>
        <begin position="825"/>
        <end position="847"/>
    </location>
</feature>
<evidence type="ECO:0000256" key="3">
    <source>
        <dbReference type="SAM" id="MobiDB-lite"/>
    </source>
</evidence>
<evidence type="ECO:0000256" key="1">
    <source>
        <dbReference type="ARBA" id="ARBA00004123"/>
    </source>
</evidence>
<feature type="region of interest" description="Disordered" evidence="3">
    <location>
        <begin position="1075"/>
        <end position="1110"/>
    </location>
</feature>
<feature type="region of interest" description="Disordered" evidence="3">
    <location>
        <begin position="505"/>
        <end position="571"/>
    </location>
</feature>
<dbReference type="GO" id="GO:0006355">
    <property type="term" value="P:regulation of DNA-templated transcription"/>
    <property type="evidence" value="ECO:0007669"/>
    <property type="project" value="TreeGrafter"/>
</dbReference>
<feature type="compositionally biased region" description="Basic and acidic residues" evidence="3">
    <location>
        <begin position="64"/>
        <end position="81"/>
    </location>
</feature>
<organism evidence="4 5">
    <name type="scientific">Diceros bicornis minor</name>
    <name type="common">South-central black rhinoceros</name>
    <dbReference type="NCBI Taxonomy" id="77932"/>
    <lineage>
        <taxon>Eukaryota</taxon>
        <taxon>Metazoa</taxon>
        <taxon>Chordata</taxon>
        <taxon>Craniata</taxon>
        <taxon>Vertebrata</taxon>
        <taxon>Euteleostomi</taxon>
        <taxon>Mammalia</taxon>
        <taxon>Eutheria</taxon>
        <taxon>Laurasiatheria</taxon>
        <taxon>Perissodactyla</taxon>
        <taxon>Rhinocerotidae</taxon>
        <taxon>Diceros</taxon>
    </lineage>
</organism>
<feature type="compositionally biased region" description="Polar residues" evidence="3">
    <location>
        <begin position="1075"/>
        <end position="1101"/>
    </location>
</feature>
<dbReference type="PANTHER" id="PTHR46147:SF2">
    <property type="entry name" value="SET-BINDING PROTEIN"/>
    <property type="match status" value="1"/>
</dbReference>
<feature type="region of interest" description="Disordered" evidence="3">
    <location>
        <begin position="1"/>
        <end position="83"/>
    </location>
</feature>
<feature type="compositionally biased region" description="Polar residues" evidence="3">
    <location>
        <begin position="1564"/>
        <end position="1580"/>
    </location>
</feature>
<comment type="caution">
    <text evidence="4">The sequence shown here is derived from an EMBL/GenBank/DDBJ whole genome shotgun (WGS) entry which is preliminary data.</text>
</comment>
<feature type="compositionally biased region" description="Basic residues" evidence="3">
    <location>
        <begin position="1671"/>
        <end position="1680"/>
    </location>
</feature>
<evidence type="ECO:0000256" key="2">
    <source>
        <dbReference type="ARBA" id="ARBA00023242"/>
    </source>
</evidence>
<feature type="region of interest" description="Disordered" evidence="3">
    <location>
        <begin position="420"/>
        <end position="471"/>
    </location>
</feature>
<proteinExistence type="predicted"/>
<feature type="region of interest" description="Disordered" evidence="3">
    <location>
        <begin position="1413"/>
        <end position="1446"/>
    </location>
</feature>
<dbReference type="SMART" id="SM00384">
    <property type="entry name" value="AT_hook"/>
    <property type="match status" value="3"/>
</dbReference>
<sequence>MESREVLSSSRQRGGESEFLPVSSAKPPTAPGCAGEPLLSAPGTGKGMPVGGERMEPEEEDELGSGRDVDSNSNADSEKWVAGDGLEEQEFSIKEANFTEGSLKLKIQTTKRAKKPPKNLENYICPPEIKITIKQSGDQKVSRAGKNSKATKEEERSHSKKKNIIHGTEFVECTMEDKYVSRGVEPFSFLPNMGGETNDQNAVMVLFGYAVLPCGPDFASWPGTVQCVSLLGRESGTYLPLAVLLSPSEEAPSLQALEQDKCALLNPTSFSVLENVGKIGQDLSVRPDGIRIVQISQCGLQESPSPPVLGHLKLCLGYIHVIGFVVPDFPLALDLGYSESIADQLSRGYCMQTFRSITKENSFVLFQLLTASDLPASDLKGFQPQAYVTSADSALYILLLQAYERPQKLSALHYDPGLPQDFTGDTLKPKHQQKSSSQNHMDWSTNSDSGPATQNCFISPESGRETASTSKIPALEPVASFAKAQGKKGSAGSTWSQLSNSSKDLLLGGVVPSPSNHSSPAPPSSSAECNGLQPLVDQDGGGAKEPPEPPTIGGKKKSSKKDVISQTIANPDLDWVKNAQKAFDSTEGKREGYSADNAQEASPARQNVSSVSNPENDSSHVRITIPIKAPCLDPTSHKKKKRQSIKAVVEKIMPEKALASGITMSSEVVNRILSNPEGNKKDPRVPKLGKMIENESPSVGLETGGNAEKVVPGGVSKQRKPPMVMTPPTCTDHSPSRKLPEIQHPKFAAKRRWTCSKPKPTSMLREAVLATSDKLMVEPPSAYPITPSSPLYTNTDSLTVITPVKKKRGRPKKQPLLTVETIHEGTSTSPVSPISREFPGTKKRKRRRSFAKLAQLVPGEDKPMSEMKFHKKVGKLGVLDKKTIKTINKMKTLKRKNILNQILSCSSNIALKAKAPPETSPGAAAIESKLGKQINVSKRGTIYIGKKRGRKPRAELPPPSEEPKTAIKHPRPVSSQPDVPAVPSNFQSLVASSPAAMHPLSTQLGGSNGNLSPASTETNFSELKTMPNLQPISALPTKTQKGIHSGTWKLSPPRLMANSPSHLCEIGSLKEITLSPVSESHSEETIPSDSGIGTDNNSTSDQAEKSSESRRRYSFDFCSLDNPEAIPSDTSTKNRHGHRQKHLIVDNFLAHESLKKPKHKRKRKTLQNRDDLQFLADLEELITKFQVFRISHRSYTFYHENPYPSIFRINFDHYYPVPYIQYDPLLYLRRTSDLKSKKKRGRPAKTNDTMTKVPFLQGFSYPIPSGSYYAPYGMPYTSMPMMNLGYYSQYPAPLYLSHTLGAASPFMRPTVPPPQFHTSSHVKMSGTAKHKAKHGVHLQGPVGMSLSDMQPSLNPPKVGSASLSSGRLHKRKHKHKHKHKEDRILGTHDNLSGLFAGKATGFSSHILSERLSSADKELPLGSEKNKHKEKQKHQHSEAGHKASKNSFEVDTLSTLSLSDAQHWTQAKDKGDLSSEPADSCTKRYSGSGGDGGSTRPESLDVFSETNPSNEKWDSDVSGNKRRSYEGFGTYREKDIQAFKMNRKERSSYDSSMSPGMPSPHLKVDQTTTHSKNEGSASTMMTRKKPATVDSVAIPPTPVLSLLAASAATSDAASSSLKKRFKRREIEAIQCEVRKMCNYTKILSTKKNLDHVNKILKAKRLQRQSKTGNNFVKKRRGRPRKQPSQFDEDSRDQMPVLEKCIDLPSKRAVPILADGNLPEGEDHEEEKPSSVRICLTLL</sequence>
<gene>
    <name evidence="4" type="ORF">HPG69_003764</name>
</gene>
<feature type="region of interest" description="Disordered" evidence="3">
    <location>
        <begin position="1662"/>
        <end position="1690"/>
    </location>
</feature>
<evidence type="ECO:0000313" key="5">
    <source>
        <dbReference type="Proteomes" id="UP000551758"/>
    </source>
</evidence>
<feature type="region of interest" description="Disordered" evidence="3">
    <location>
        <begin position="943"/>
        <end position="984"/>
    </location>
</feature>
<dbReference type="EMBL" id="JACDTQ010002401">
    <property type="protein sequence ID" value="KAF5919126.1"/>
    <property type="molecule type" value="Genomic_DNA"/>
</dbReference>
<feature type="region of interest" description="Disordered" evidence="3">
    <location>
        <begin position="1543"/>
        <end position="1585"/>
    </location>
</feature>
<dbReference type="Proteomes" id="UP000551758">
    <property type="component" value="Unassembled WGS sequence"/>
</dbReference>
<feature type="region of interest" description="Disordered" evidence="3">
    <location>
        <begin position="135"/>
        <end position="161"/>
    </location>
</feature>
<dbReference type="GO" id="GO:0003677">
    <property type="term" value="F:DNA binding"/>
    <property type="evidence" value="ECO:0007669"/>
    <property type="project" value="InterPro"/>
</dbReference>
<feature type="region of interest" description="Disordered" evidence="3">
    <location>
        <begin position="583"/>
        <end position="620"/>
    </location>
</feature>
<evidence type="ECO:0000313" key="4">
    <source>
        <dbReference type="EMBL" id="KAF5919126.1"/>
    </source>
</evidence>
<dbReference type="GO" id="GO:0005654">
    <property type="term" value="C:nucleoplasm"/>
    <property type="evidence" value="ECO:0007669"/>
    <property type="project" value="TreeGrafter"/>
</dbReference>
<name>A0A7J7EUK5_DICBM</name>
<feature type="compositionally biased region" description="Polar residues" evidence="3">
    <location>
        <begin position="1000"/>
        <end position="1017"/>
    </location>
</feature>
<dbReference type="GO" id="GO:0042800">
    <property type="term" value="F:histone H3K4 methyltransferase activity"/>
    <property type="evidence" value="ECO:0007669"/>
    <property type="project" value="TreeGrafter"/>
</dbReference>
<feature type="compositionally biased region" description="Basic residues" evidence="3">
    <location>
        <begin position="1367"/>
        <end position="1380"/>
    </location>
</feature>
<reference evidence="4 5" key="1">
    <citation type="journal article" date="2020" name="Mol. Biol. Evol.">
        <title>Interspecific Gene Flow and the Evolution of Specialization in Black and White Rhinoceros.</title>
        <authorList>
            <person name="Moodley Y."/>
            <person name="Westbury M.V."/>
            <person name="Russo I.M."/>
            <person name="Gopalakrishnan S."/>
            <person name="Rakotoarivelo A."/>
            <person name="Olsen R.A."/>
            <person name="Prost S."/>
            <person name="Tunstall T."/>
            <person name="Ryder O.A."/>
            <person name="Dalen L."/>
            <person name="Bruford M.W."/>
        </authorList>
    </citation>
    <scope>NUCLEOTIDE SEQUENCE [LARGE SCALE GENOMIC DNA]</scope>
    <source>
        <strain evidence="4">SBR-YM</strain>
        <tissue evidence="4">Skin</tissue>
    </source>
</reference>
<comment type="subcellular location">
    <subcellularLocation>
        <location evidence="1">Nucleus</location>
    </subcellularLocation>
</comment>
<dbReference type="PANTHER" id="PTHR46147">
    <property type="entry name" value="HISTONE-LYSINE N-METHYLTRANSFERASE ASH1"/>
    <property type="match status" value="1"/>
</dbReference>
<keyword evidence="2" id="KW-0539">Nucleus</keyword>
<feature type="compositionally biased region" description="Polar residues" evidence="3">
    <location>
        <begin position="596"/>
        <end position="616"/>
    </location>
</feature>
<feature type="compositionally biased region" description="Polar residues" evidence="3">
    <location>
        <begin position="434"/>
        <end position="457"/>
    </location>
</feature>
<feature type="compositionally biased region" description="Polar residues" evidence="3">
    <location>
        <begin position="1"/>
        <end position="12"/>
    </location>
</feature>
<dbReference type="InterPro" id="IPR017956">
    <property type="entry name" value="AT_hook_DNA-bd_motif"/>
</dbReference>
<feature type="compositionally biased region" description="Basic and acidic residues" evidence="3">
    <location>
        <begin position="584"/>
        <end position="593"/>
    </location>
</feature>
<evidence type="ECO:0008006" key="6">
    <source>
        <dbReference type="Google" id="ProtNLM"/>
    </source>
</evidence>
<feature type="region of interest" description="Disordered" evidence="3">
    <location>
        <begin position="696"/>
        <end position="739"/>
    </location>
</feature>
<feature type="region of interest" description="Disordered" evidence="3">
    <location>
        <begin position="998"/>
        <end position="1017"/>
    </location>
</feature>
<feature type="region of interest" description="Disordered" evidence="3">
    <location>
        <begin position="1355"/>
        <end position="1385"/>
    </location>
</feature>
<feature type="compositionally biased region" description="Basic and acidic residues" evidence="3">
    <location>
        <begin position="1413"/>
        <end position="1426"/>
    </location>
</feature>
<keyword evidence="5" id="KW-1185">Reference proteome</keyword>
<feature type="region of interest" description="Disordered" evidence="3">
    <location>
        <begin position="1465"/>
        <end position="1523"/>
    </location>
</feature>
<protein>
    <recommendedName>
        <fullName evidence="6">SET-binding protein</fullName>
    </recommendedName>
</protein>